<organism evidence="1 2">
    <name type="scientific">Leucogyrophana mollusca</name>
    <dbReference type="NCBI Taxonomy" id="85980"/>
    <lineage>
        <taxon>Eukaryota</taxon>
        <taxon>Fungi</taxon>
        <taxon>Dikarya</taxon>
        <taxon>Basidiomycota</taxon>
        <taxon>Agaricomycotina</taxon>
        <taxon>Agaricomycetes</taxon>
        <taxon>Agaricomycetidae</taxon>
        <taxon>Boletales</taxon>
        <taxon>Boletales incertae sedis</taxon>
        <taxon>Leucogyrophana</taxon>
    </lineage>
</organism>
<keyword evidence="2" id="KW-1185">Reference proteome</keyword>
<protein>
    <submittedName>
        <fullName evidence="1">Cyanovirin-N</fullName>
    </submittedName>
</protein>
<name>A0ACB8BCZ5_9AGAM</name>
<dbReference type="Proteomes" id="UP000790709">
    <property type="component" value="Unassembled WGS sequence"/>
</dbReference>
<reference evidence="1" key="1">
    <citation type="journal article" date="2021" name="New Phytol.">
        <title>Evolutionary innovations through gain and loss of genes in the ectomycorrhizal Boletales.</title>
        <authorList>
            <person name="Wu G."/>
            <person name="Miyauchi S."/>
            <person name="Morin E."/>
            <person name="Kuo A."/>
            <person name="Drula E."/>
            <person name="Varga T."/>
            <person name="Kohler A."/>
            <person name="Feng B."/>
            <person name="Cao Y."/>
            <person name="Lipzen A."/>
            <person name="Daum C."/>
            <person name="Hundley H."/>
            <person name="Pangilinan J."/>
            <person name="Johnson J."/>
            <person name="Barry K."/>
            <person name="LaButti K."/>
            <person name="Ng V."/>
            <person name="Ahrendt S."/>
            <person name="Min B."/>
            <person name="Choi I.G."/>
            <person name="Park H."/>
            <person name="Plett J.M."/>
            <person name="Magnuson J."/>
            <person name="Spatafora J.W."/>
            <person name="Nagy L.G."/>
            <person name="Henrissat B."/>
            <person name="Grigoriev I.V."/>
            <person name="Yang Z.L."/>
            <person name="Xu J."/>
            <person name="Martin F.M."/>
        </authorList>
    </citation>
    <scope>NUCLEOTIDE SEQUENCE</scope>
    <source>
        <strain evidence="1">KUC20120723A-06</strain>
    </source>
</reference>
<sequence length="125" mass="13369">MRFVPVQTFLSGLTVLCIAPSVVLATGDFSRSCPDYSVRGAILYAVCRRVDGSQVTTQLDLDHCLENGNGKLVCRQNGAYASSCSACSFSGTTLSCQCRDEESHPQYTSIDLDQCVGNSNGNLVC</sequence>
<comment type="caution">
    <text evidence="1">The sequence shown here is derived from an EMBL/GenBank/DDBJ whole genome shotgun (WGS) entry which is preliminary data.</text>
</comment>
<evidence type="ECO:0000313" key="2">
    <source>
        <dbReference type="Proteomes" id="UP000790709"/>
    </source>
</evidence>
<gene>
    <name evidence="1" type="ORF">BV22DRAFT_611225</name>
</gene>
<dbReference type="EMBL" id="MU266464">
    <property type="protein sequence ID" value="KAH7923041.1"/>
    <property type="molecule type" value="Genomic_DNA"/>
</dbReference>
<accession>A0ACB8BCZ5</accession>
<evidence type="ECO:0000313" key="1">
    <source>
        <dbReference type="EMBL" id="KAH7923041.1"/>
    </source>
</evidence>
<proteinExistence type="predicted"/>